<evidence type="ECO:0000313" key="2">
    <source>
        <dbReference type="EMBL" id="MBC9714911.1"/>
    </source>
</evidence>
<dbReference type="PANTHER" id="PTHR35908">
    <property type="entry name" value="HYPOTHETICAL FUSION PROTEIN"/>
    <property type="match status" value="1"/>
</dbReference>
<dbReference type="SUPFAM" id="SSF54593">
    <property type="entry name" value="Glyoxalase/Bleomycin resistance protein/Dihydroxybiphenyl dioxygenase"/>
    <property type="match status" value="1"/>
</dbReference>
<comment type="caution">
    <text evidence="2">The sequence shown here is derived from an EMBL/GenBank/DDBJ whole genome shotgun (WGS) entry which is preliminary data.</text>
</comment>
<organism evidence="2 3">
    <name type="scientific">Streptomyces polyasparticus</name>
    <dbReference type="NCBI Taxonomy" id="2767826"/>
    <lineage>
        <taxon>Bacteria</taxon>
        <taxon>Bacillati</taxon>
        <taxon>Actinomycetota</taxon>
        <taxon>Actinomycetes</taxon>
        <taxon>Kitasatosporales</taxon>
        <taxon>Streptomycetaceae</taxon>
        <taxon>Streptomyces</taxon>
    </lineage>
</organism>
<dbReference type="EMBL" id="JACTVJ010000010">
    <property type="protein sequence ID" value="MBC9714911.1"/>
    <property type="molecule type" value="Genomic_DNA"/>
</dbReference>
<dbReference type="PROSITE" id="PS51819">
    <property type="entry name" value="VOC"/>
    <property type="match status" value="1"/>
</dbReference>
<dbReference type="Gene3D" id="3.10.180.10">
    <property type="entry name" value="2,3-Dihydroxybiphenyl 1,2-Dioxygenase, domain 1"/>
    <property type="match status" value="1"/>
</dbReference>
<keyword evidence="3" id="KW-1185">Reference proteome</keyword>
<evidence type="ECO:0000313" key="3">
    <source>
        <dbReference type="Proteomes" id="UP000642284"/>
    </source>
</evidence>
<proteinExistence type="predicted"/>
<accession>A0ABR7SK88</accession>
<evidence type="ECO:0000259" key="1">
    <source>
        <dbReference type="PROSITE" id="PS51819"/>
    </source>
</evidence>
<protein>
    <submittedName>
        <fullName evidence="2">VOC family protein</fullName>
    </submittedName>
</protein>
<dbReference type="RefSeq" id="WP_187815365.1">
    <property type="nucleotide sequence ID" value="NZ_JACTVJ010000010.1"/>
</dbReference>
<dbReference type="InterPro" id="IPR041581">
    <property type="entry name" value="Glyoxalase_6"/>
</dbReference>
<dbReference type="Proteomes" id="UP000642284">
    <property type="component" value="Unassembled WGS sequence"/>
</dbReference>
<dbReference type="PANTHER" id="PTHR35908:SF1">
    <property type="entry name" value="CONSERVED PROTEIN"/>
    <property type="match status" value="1"/>
</dbReference>
<dbReference type="InterPro" id="IPR037523">
    <property type="entry name" value="VOC_core"/>
</dbReference>
<sequence length="131" mass="14017">MRARIEEIVFDCIEPAQLVRFWAALLDAEPVDRTPDWSYIDVPGFVRIAFQGVPEKKAAKNRLHLDLDGGGLAAAVAEAESLGARRIGETVTDAYGDFQVMADPEGNEFCFVSESARPAGSESASAGGQSA</sequence>
<name>A0ABR7SK88_9ACTN</name>
<feature type="domain" description="VOC" evidence="1">
    <location>
        <begin position="4"/>
        <end position="114"/>
    </location>
</feature>
<dbReference type="Pfam" id="PF18029">
    <property type="entry name" value="Glyoxalase_6"/>
    <property type="match status" value="1"/>
</dbReference>
<reference evidence="2 3" key="1">
    <citation type="submission" date="2020-08" db="EMBL/GenBank/DDBJ databases">
        <title>Genemic of Streptomyces polyaspartic.</title>
        <authorList>
            <person name="Liu W."/>
        </authorList>
    </citation>
    <scope>NUCLEOTIDE SEQUENCE [LARGE SCALE GENOMIC DNA]</scope>
    <source>
        <strain evidence="2 3">TRM66268-LWL</strain>
    </source>
</reference>
<dbReference type="CDD" id="cd06587">
    <property type="entry name" value="VOC"/>
    <property type="match status" value="1"/>
</dbReference>
<gene>
    <name evidence="2" type="ORF">H9Y04_20390</name>
</gene>
<dbReference type="InterPro" id="IPR029068">
    <property type="entry name" value="Glyas_Bleomycin-R_OHBP_Dase"/>
</dbReference>